<dbReference type="Pfam" id="PF00521">
    <property type="entry name" value="DNA_topoisoIV"/>
    <property type="match status" value="2"/>
</dbReference>
<comment type="caution">
    <text evidence="17">The sequence shown here is derived from an EMBL/GenBank/DDBJ whole genome shotgun (WGS) entry which is preliminary data.</text>
</comment>
<dbReference type="SUPFAM" id="SSF55874">
    <property type="entry name" value="ATPase domain of HSP90 chaperone/DNA topoisomerase II/histidine kinase"/>
    <property type="match status" value="1"/>
</dbReference>
<feature type="compositionally biased region" description="Basic residues" evidence="14">
    <location>
        <begin position="46"/>
        <end position="63"/>
    </location>
</feature>
<dbReference type="Proteomes" id="UP000695562">
    <property type="component" value="Unassembled WGS sequence"/>
</dbReference>
<dbReference type="CDD" id="cd03481">
    <property type="entry name" value="TopoIIA_Trans_ScTopoIIA"/>
    <property type="match status" value="1"/>
</dbReference>
<dbReference type="InterPro" id="IPR014721">
    <property type="entry name" value="Ribsml_uS5_D2-typ_fold_subgr"/>
</dbReference>
<dbReference type="InterPro" id="IPR013759">
    <property type="entry name" value="Topo_IIA_B_C"/>
</dbReference>
<dbReference type="PRINTS" id="PR00418">
    <property type="entry name" value="TPI2FAMILY"/>
</dbReference>
<dbReference type="GO" id="GO:0003918">
    <property type="term" value="F:DNA topoisomerase type II (double strand cut, ATP-hydrolyzing) activity"/>
    <property type="evidence" value="ECO:0007669"/>
    <property type="project" value="UniProtKB-UniRule"/>
</dbReference>
<comment type="cofactor">
    <cofactor evidence="2">
        <name>Ca(2+)</name>
        <dbReference type="ChEBI" id="CHEBI:29108"/>
    </cofactor>
</comment>
<dbReference type="InterPro" id="IPR013758">
    <property type="entry name" value="Topo_IIA_A/C_ab"/>
</dbReference>
<dbReference type="InterPro" id="IPR013757">
    <property type="entry name" value="Topo_IIA_A_a_sf"/>
</dbReference>
<dbReference type="Pfam" id="PF16898">
    <property type="entry name" value="TOPRIM_C"/>
    <property type="match status" value="1"/>
</dbReference>
<feature type="domain" description="Topo IIA-type catalytic" evidence="16">
    <location>
        <begin position="769"/>
        <end position="1268"/>
    </location>
</feature>
<dbReference type="GO" id="GO:0006265">
    <property type="term" value="P:DNA topological change"/>
    <property type="evidence" value="ECO:0007669"/>
    <property type="project" value="UniProtKB-UniRule"/>
</dbReference>
<dbReference type="SMART" id="SM00433">
    <property type="entry name" value="TOP2c"/>
    <property type="match status" value="1"/>
</dbReference>
<feature type="compositionally biased region" description="Basic and acidic residues" evidence="14">
    <location>
        <begin position="1000"/>
        <end position="1011"/>
    </location>
</feature>
<dbReference type="PRINTS" id="PR01158">
    <property type="entry name" value="TOPISMRASEII"/>
</dbReference>
<protein>
    <recommendedName>
        <fullName evidence="13">DNA topoisomerase 2</fullName>
        <ecNumber evidence="13">5.6.2.2</ecNumber>
    </recommendedName>
</protein>
<evidence type="ECO:0000256" key="12">
    <source>
        <dbReference type="PROSITE-ProRule" id="PRU01384"/>
    </source>
</evidence>
<feature type="compositionally biased region" description="Low complexity" evidence="14">
    <location>
        <begin position="35"/>
        <end position="45"/>
    </location>
</feature>
<dbReference type="Pfam" id="PF00204">
    <property type="entry name" value="DNA_gyraseB"/>
    <property type="match status" value="1"/>
</dbReference>
<dbReference type="SMART" id="SM00387">
    <property type="entry name" value="HATPase_c"/>
    <property type="match status" value="1"/>
</dbReference>
<keyword evidence="9 12" id="KW-0799">Topoisomerase</keyword>
<keyword evidence="11 12" id="KW-0413">Isomerase</keyword>
<dbReference type="FunFam" id="3.30.230.10:FF:000008">
    <property type="entry name" value="DNA topoisomerase 2"/>
    <property type="match status" value="1"/>
</dbReference>
<dbReference type="OrthoDB" id="276498at2759"/>
<dbReference type="GO" id="GO:0000819">
    <property type="term" value="P:sister chromatid segregation"/>
    <property type="evidence" value="ECO:0007669"/>
    <property type="project" value="TreeGrafter"/>
</dbReference>
<keyword evidence="10 12" id="KW-0238">DNA-binding</keyword>
<feature type="compositionally biased region" description="Low complexity" evidence="14">
    <location>
        <begin position="1357"/>
        <end position="1371"/>
    </location>
</feature>
<feature type="compositionally biased region" description="Acidic residues" evidence="14">
    <location>
        <begin position="1486"/>
        <end position="1501"/>
    </location>
</feature>
<evidence type="ECO:0000259" key="15">
    <source>
        <dbReference type="PROSITE" id="PS50880"/>
    </source>
</evidence>
<evidence type="ECO:0000256" key="7">
    <source>
        <dbReference type="ARBA" id="ARBA00022840"/>
    </source>
</evidence>
<feature type="compositionally biased region" description="Acidic residues" evidence="14">
    <location>
        <begin position="1339"/>
        <end position="1350"/>
    </location>
</feature>
<dbReference type="PROSITE" id="PS50880">
    <property type="entry name" value="TOPRIM"/>
    <property type="match status" value="1"/>
</dbReference>
<dbReference type="PROSITE" id="PS52040">
    <property type="entry name" value="TOPO_IIA"/>
    <property type="match status" value="1"/>
</dbReference>
<dbReference type="InterPro" id="IPR006171">
    <property type="entry name" value="TOPRIM_dom"/>
</dbReference>
<evidence type="ECO:0000256" key="9">
    <source>
        <dbReference type="ARBA" id="ARBA00023029"/>
    </source>
</evidence>
<feature type="compositionally biased region" description="Basic residues" evidence="14">
    <location>
        <begin position="1294"/>
        <end position="1314"/>
    </location>
</feature>
<dbReference type="Gene3D" id="3.30.1490.30">
    <property type="match status" value="1"/>
</dbReference>
<keyword evidence="6 13" id="KW-0547">Nucleotide-binding</keyword>
<feature type="compositionally biased region" description="Acidic residues" evidence="14">
    <location>
        <begin position="1189"/>
        <end position="1216"/>
    </location>
</feature>
<dbReference type="EMBL" id="AJWJ01000463">
    <property type="protein sequence ID" value="KAF2070654.1"/>
    <property type="molecule type" value="Genomic_DNA"/>
</dbReference>
<dbReference type="InterPro" id="IPR036890">
    <property type="entry name" value="HATPase_C_sf"/>
</dbReference>
<evidence type="ECO:0000256" key="13">
    <source>
        <dbReference type="RuleBase" id="RU362094"/>
    </source>
</evidence>
<dbReference type="SMART" id="SM00434">
    <property type="entry name" value="TOP4c"/>
    <property type="match status" value="1"/>
</dbReference>
<evidence type="ECO:0000256" key="3">
    <source>
        <dbReference type="ARBA" id="ARBA00001946"/>
    </source>
</evidence>
<dbReference type="Pfam" id="PF02518">
    <property type="entry name" value="HATPase_c"/>
    <property type="match status" value="1"/>
</dbReference>
<dbReference type="SUPFAM" id="SSF54211">
    <property type="entry name" value="Ribosomal protein S5 domain 2-like"/>
    <property type="match status" value="1"/>
</dbReference>
<dbReference type="GO" id="GO:0005634">
    <property type="term" value="C:nucleus"/>
    <property type="evidence" value="ECO:0007669"/>
    <property type="project" value="TreeGrafter"/>
</dbReference>
<dbReference type="InterPro" id="IPR003594">
    <property type="entry name" value="HATPase_dom"/>
</dbReference>
<feature type="domain" description="Toprim" evidence="15">
    <location>
        <begin position="521"/>
        <end position="635"/>
    </location>
</feature>
<feature type="region of interest" description="Disordered" evidence="14">
    <location>
        <begin position="1000"/>
        <end position="1033"/>
    </location>
</feature>
<evidence type="ECO:0000256" key="14">
    <source>
        <dbReference type="SAM" id="MobiDB-lite"/>
    </source>
</evidence>
<dbReference type="FunFam" id="3.90.199.10:FF:000002">
    <property type="entry name" value="DNA topoisomerase 2"/>
    <property type="match status" value="1"/>
</dbReference>
<accession>A0A8J4PR07</accession>
<comment type="subunit">
    <text evidence="13">Homodimer.</text>
</comment>
<dbReference type="PANTHER" id="PTHR10169:SF38">
    <property type="entry name" value="DNA TOPOISOMERASE 2"/>
    <property type="match status" value="1"/>
</dbReference>
<dbReference type="EC" id="5.6.2.2" evidence="13"/>
<evidence type="ECO:0000256" key="1">
    <source>
        <dbReference type="ARBA" id="ARBA00000185"/>
    </source>
</evidence>
<comment type="function">
    <text evidence="13">Control of topological states of DNA by transient breakage and subsequent rejoining of DNA strands. Topoisomerase II makes double-strand breaks.</text>
</comment>
<feature type="region of interest" description="Disordered" evidence="14">
    <location>
        <begin position="1183"/>
        <end position="1218"/>
    </location>
</feature>
<evidence type="ECO:0000256" key="10">
    <source>
        <dbReference type="ARBA" id="ARBA00023125"/>
    </source>
</evidence>
<keyword evidence="5" id="KW-0479">Metal-binding</keyword>
<comment type="similarity">
    <text evidence="4 13">Belongs to the type II topoisomerase family.</text>
</comment>
<dbReference type="InterPro" id="IPR020568">
    <property type="entry name" value="Ribosomal_Su5_D2-typ_SF"/>
</dbReference>
<dbReference type="PROSITE" id="PS00177">
    <property type="entry name" value="TOPOISOMERASE_II"/>
    <property type="match status" value="1"/>
</dbReference>
<evidence type="ECO:0000256" key="5">
    <source>
        <dbReference type="ARBA" id="ARBA00022723"/>
    </source>
</evidence>
<dbReference type="SUPFAM" id="SSF56719">
    <property type="entry name" value="Type II DNA topoisomerase"/>
    <property type="match status" value="1"/>
</dbReference>
<keyword evidence="7 13" id="KW-0067">ATP-binding</keyword>
<dbReference type="GO" id="GO:0005524">
    <property type="term" value="F:ATP binding"/>
    <property type="evidence" value="ECO:0007669"/>
    <property type="project" value="UniProtKB-UniRule"/>
</dbReference>
<sequence length="1528" mass="171862">MSSDEDYMSGSDFDDDEFNSESDYESPKKKKTSTVKKPAAPAPKKAAAKKPAAKRAASTKKKTTSVDSDDDFAGGDGSDSDSDNVFKNITKTVKSGKSLEEIYQKKELLDQILLRPDTYIGSTERQDEELYVWQDDRMVRRKISFVPGIYKIFDEILVNAADNKQRDVPMKMIKVEIDPEVGKISVWNDGAGIPVAIHKEHNIYIPELIFGNLLTSSHYDDSEKRLTGGRNGFGAKLANIFSTKFQVECSDSKNKKLLKQTFTDNMKKKQEPVITTYSGKTDYTCITFYPELKRFGMTHMDEDLIALLTKRVYDVAGCNTSLKVSLNGKDLGIKSFEKYIALYFEPENETPIYYEKVSDRWEVAVTLSHEGQFNQVSFVNSICTVKGGTHVTHAIQNVVSAISEQVMKKNKGGIEMKPQFIKQHLFVFVNSLIENPHFDSQTKETLTSKITSFGSRCEPSEKFLKRVLDAKSGIVSTIIQWAKYKEQTSMKKTTSGGKKGKVSHPKLDDANLAGSKRSEDCTLILTEGDSAKSLAVAGISVVGKDLYGAFPLKGKLQNVRDMTFESKMNNEEINNIINIVGLQHNKKYEDVSGLRYGHIMIMADQDHDGSHIKGLVINFIHHFWPELLKMPGFLVEFITPIVKVFKKNQKKSFKVFYTLPEFLAWRKENTGNNYDIKYYKGLGTSQHSEGKEYFADLAKHKIEFEWDETADDYIDLAFNKKRADNRKDWMSTFVEGTYLDQYGVGKLNYTDFINKELILFSIADCERSIPSIVDGFKTSLRKILFSCFKRNLKKDLRVAQLIGYVSEQSAYHHGEASLYSAIVGLAQDYVGSNNINLLNPSGSFGSRLAGGKDCSQARYIHTHLQDITRAIYHPDDDAILSVVIDDGKKVQPKWYIPTIPMILVNGSLGIGTGWSSTIPCYNPRDLIENMYSAIEGKPMKAIKPWYRGFLGTVEAKSSNQYSIKGIWKQLGDYQFEVTELPVGYWTNDFKEHLDCLANPEEKKKKKEEKAKGKGKGKAAKPAKTTRKKKDDDEDKVAEIPLVKSYQNYSSESTIHFIIELSVPVDSIDVEKKFKLVGSISETNMVAFDEDGRIKKYENTAEIQQHFYNIRLQYYQKRKDFLVEKLNEEYNRLSNKARFILAVVNKELVISNVKKVDIMKKLKEMKFDKIYNKNVNKQIRSKLKGKKSDFDEEDAVNSESENEDEQADEQEAEDVKDEDSKGYDYLLSLPLWSLTMERVKKILQERDAKKKDLDVLLGTELSTIYKRDLKELEIQLDKQDAYDEAVKEQSLNLQKKSKGKTALARTRKPSTKVSKKVAALSKPAAKPAAKAAAKRKKDESDVDESDSDSDDEPKTKPVKPVAKPTAKATAKTNTIDAFLVAKKPSPPTAAKAVTVDLDDTMDLNDSLDNDLDDAFSKPTAPPAKKPAAKRAPAKKVIISDSEISEQSDDDLSEDEPAIKKSKPAVGPPAKKPAAKRAASRKVISSDSEPDVSEDESDDSDDEPVIKVSGTSSRRAQPIRVVLSDSDESD</sequence>
<feature type="active site" description="O-(5'-phospho-DNA)-tyrosine intermediate" evidence="12">
    <location>
        <position position="859"/>
    </location>
</feature>
<dbReference type="InterPro" id="IPR031660">
    <property type="entry name" value="TOPRIM_C"/>
</dbReference>
<dbReference type="InterPro" id="IPR001154">
    <property type="entry name" value="TopoII_euk"/>
</dbReference>
<reference evidence="17" key="1">
    <citation type="submission" date="2020-01" db="EMBL/GenBank/DDBJ databases">
        <title>Development of genomics and gene disruption for Polysphondylium violaceum indicates a role for the polyketide synthase stlB in stalk morphogenesis.</title>
        <authorList>
            <person name="Narita B."/>
            <person name="Kawabe Y."/>
            <person name="Kin K."/>
            <person name="Saito T."/>
            <person name="Gibbs R."/>
            <person name="Kuspa A."/>
            <person name="Muzny D."/>
            <person name="Queller D."/>
            <person name="Richards S."/>
            <person name="Strassman J."/>
            <person name="Sucgang R."/>
            <person name="Worley K."/>
            <person name="Schaap P."/>
        </authorList>
    </citation>
    <scope>NUCLEOTIDE SEQUENCE</scope>
    <source>
        <strain evidence="17">QSvi11</strain>
    </source>
</reference>
<dbReference type="InterPro" id="IPR050634">
    <property type="entry name" value="DNA_Topoisomerase_II"/>
</dbReference>
<dbReference type="InterPro" id="IPR002205">
    <property type="entry name" value="Topo_IIA_dom_A"/>
</dbReference>
<dbReference type="InterPro" id="IPR013760">
    <property type="entry name" value="Topo_IIA-like_dom_sf"/>
</dbReference>
<keyword evidence="8" id="KW-0460">Magnesium</keyword>
<feature type="region of interest" description="Disordered" evidence="14">
    <location>
        <begin position="1292"/>
        <end position="1528"/>
    </location>
</feature>
<feature type="compositionally biased region" description="Acidic residues" evidence="14">
    <location>
        <begin position="1"/>
        <end position="24"/>
    </location>
</feature>
<feature type="compositionally biased region" description="Basic residues" evidence="14">
    <location>
        <begin position="1012"/>
        <end position="1027"/>
    </location>
</feature>
<evidence type="ECO:0000313" key="18">
    <source>
        <dbReference type="Proteomes" id="UP000695562"/>
    </source>
</evidence>
<feature type="compositionally biased region" description="Low complexity" evidence="14">
    <location>
        <begin position="1315"/>
        <end position="1330"/>
    </location>
</feature>
<evidence type="ECO:0000259" key="16">
    <source>
        <dbReference type="PROSITE" id="PS52040"/>
    </source>
</evidence>
<dbReference type="GO" id="GO:0003677">
    <property type="term" value="F:DNA binding"/>
    <property type="evidence" value="ECO:0007669"/>
    <property type="project" value="UniProtKB-UniRule"/>
</dbReference>
<dbReference type="Gene3D" id="1.10.268.10">
    <property type="entry name" value="Topoisomerase, domain 3"/>
    <property type="match status" value="1"/>
</dbReference>
<feature type="region of interest" description="Disordered" evidence="14">
    <location>
        <begin position="492"/>
        <end position="513"/>
    </location>
</feature>
<feature type="compositionally biased region" description="Low complexity" evidence="14">
    <location>
        <begin position="1379"/>
        <end position="1394"/>
    </location>
</feature>
<dbReference type="Gene3D" id="3.30.1360.40">
    <property type="match status" value="1"/>
</dbReference>
<evidence type="ECO:0000256" key="2">
    <source>
        <dbReference type="ARBA" id="ARBA00001913"/>
    </source>
</evidence>
<dbReference type="PANTHER" id="PTHR10169">
    <property type="entry name" value="DNA TOPOISOMERASE/GYRASE"/>
    <property type="match status" value="1"/>
</dbReference>
<dbReference type="Gene3D" id="3.40.50.670">
    <property type="match status" value="1"/>
</dbReference>
<feature type="compositionally biased region" description="Acidic residues" evidence="14">
    <location>
        <begin position="67"/>
        <end position="82"/>
    </location>
</feature>
<dbReference type="InterPro" id="IPR013506">
    <property type="entry name" value="Topo_IIA_bsu_dom2"/>
</dbReference>
<comment type="cofactor">
    <cofactor evidence="3">
        <name>Mg(2+)</name>
        <dbReference type="ChEBI" id="CHEBI:18420"/>
    </cofactor>
</comment>
<dbReference type="Gene3D" id="3.90.199.10">
    <property type="entry name" value="Topoisomerase II, domain 5"/>
    <property type="match status" value="1"/>
</dbReference>
<evidence type="ECO:0000256" key="6">
    <source>
        <dbReference type="ARBA" id="ARBA00022741"/>
    </source>
</evidence>
<feature type="compositionally biased region" description="Acidic residues" evidence="14">
    <location>
        <begin position="1395"/>
        <end position="1412"/>
    </location>
</feature>
<dbReference type="Gene3D" id="3.30.565.10">
    <property type="entry name" value="Histidine kinase-like ATPase, C-terminal domain"/>
    <property type="match status" value="1"/>
</dbReference>
<name>A0A8J4PR07_9MYCE</name>
<proteinExistence type="inferred from homology"/>
<dbReference type="GO" id="GO:0000712">
    <property type="term" value="P:resolution of meiotic recombination intermediates"/>
    <property type="evidence" value="ECO:0007669"/>
    <property type="project" value="TreeGrafter"/>
</dbReference>
<dbReference type="InterPro" id="IPR001241">
    <property type="entry name" value="Topo_IIA"/>
</dbReference>
<dbReference type="GO" id="GO:0046872">
    <property type="term" value="F:metal ion binding"/>
    <property type="evidence" value="ECO:0007669"/>
    <property type="project" value="UniProtKB-KW"/>
</dbReference>
<gene>
    <name evidence="17" type="ORF">CYY_008032</name>
</gene>
<dbReference type="Gene3D" id="3.30.230.10">
    <property type="match status" value="1"/>
</dbReference>
<comment type="catalytic activity">
    <reaction evidence="1 12 13">
        <text>ATP-dependent breakage, passage and rejoining of double-stranded DNA.</text>
        <dbReference type="EC" id="5.6.2.2"/>
    </reaction>
</comment>
<evidence type="ECO:0000256" key="8">
    <source>
        <dbReference type="ARBA" id="ARBA00022842"/>
    </source>
</evidence>
<keyword evidence="18" id="KW-1185">Reference proteome</keyword>
<evidence type="ECO:0000313" key="17">
    <source>
        <dbReference type="EMBL" id="KAF2070654.1"/>
    </source>
</evidence>
<evidence type="ECO:0000256" key="4">
    <source>
        <dbReference type="ARBA" id="ARBA00011080"/>
    </source>
</evidence>
<dbReference type="InterPro" id="IPR018522">
    <property type="entry name" value="TopoIIA_CS"/>
</dbReference>
<feature type="compositionally biased region" description="Acidic residues" evidence="14">
    <location>
        <begin position="1441"/>
        <end position="1454"/>
    </location>
</feature>
<feature type="region of interest" description="Disordered" evidence="14">
    <location>
        <begin position="1"/>
        <end position="85"/>
    </location>
</feature>
<dbReference type="CDD" id="cd16930">
    <property type="entry name" value="HATPase_TopII-like"/>
    <property type="match status" value="1"/>
</dbReference>
<dbReference type="FunFam" id="3.40.50.670:FF:000001">
    <property type="entry name" value="DNA topoisomerase 2"/>
    <property type="match status" value="2"/>
</dbReference>
<evidence type="ECO:0000256" key="11">
    <source>
        <dbReference type="ARBA" id="ARBA00023235"/>
    </source>
</evidence>
<dbReference type="FunFam" id="3.30.565.10:FF:000004">
    <property type="entry name" value="DNA topoisomerase 2"/>
    <property type="match status" value="1"/>
</dbReference>
<organism evidence="17 18">
    <name type="scientific">Polysphondylium violaceum</name>
    <dbReference type="NCBI Taxonomy" id="133409"/>
    <lineage>
        <taxon>Eukaryota</taxon>
        <taxon>Amoebozoa</taxon>
        <taxon>Evosea</taxon>
        <taxon>Eumycetozoa</taxon>
        <taxon>Dictyostelia</taxon>
        <taxon>Dictyosteliales</taxon>
        <taxon>Dictyosteliaceae</taxon>
        <taxon>Polysphondylium</taxon>
    </lineage>
</organism>